<keyword evidence="2" id="KW-1185">Reference proteome</keyword>
<dbReference type="Proteomes" id="UP000515819">
    <property type="component" value="Chromosome"/>
</dbReference>
<dbReference type="AlphaFoldDB" id="A0A7G9FPB0"/>
<protein>
    <submittedName>
        <fullName evidence="1">Uncharacterized protein</fullName>
    </submittedName>
</protein>
<organism evidence="1 2">
    <name type="scientific">Wujia chipingensis</name>
    <dbReference type="NCBI Taxonomy" id="2763670"/>
    <lineage>
        <taxon>Bacteria</taxon>
        <taxon>Bacillati</taxon>
        <taxon>Bacillota</taxon>
        <taxon>Clostridia</taxon>
        <taxon>Lachnospirales</taxon>
        <taxon>Lachnospiraceae</taxon>
        <taxon>Wujia</taxon>
    </lineage>
</organism>
<sequence>MIRKIYLSDDLCFEESLDHFLYKEKTTWDFIGYRQKALRVIVKASVDGRRASKEELFARVYDKEYDTFYNEERDGRRIKQLIRSVRQLLTKYDIELPRANKEGYQIPIRKVETQSFDSKKQKEHVYAPVCFEPSMYLEAAEVAVFEKEKYFEKQKHTLAFMRDECSDESLTSPSDWGVWFWTYRDVKAAYYYDLRLFADDENIQKAEEMLKGNKADSDIEQAISEELLAAFMEMTTKDSDSKRTDEIIRLTEDAISKYEKIMEDYGNLIYAKRIGMLFQPHSQEEILSTIAWLKDNLGSFLSRTNQQLDLAEQLLKDALFFRKKDYNGIWPIENDPAIAWTCINIAELLCKIPGREKEALHYCRMAMWIGDEFKRRIVKYEFIGDRASNLYEKINEMKA</sequence>
<reference evidence="1 2" key="1">
    <citation type="submission" date="2020-08" db="EMBL/GenBank/DDBJ databases">
        <authorList>
            <person name="Liu C."/>
            <person name="Sun Q."/>
        </authorList>
    </citation>
    <scope>NUCLEOTIDE SEQUENCE [LARGE SCALE GENOMIC DNA]</scope>
    <source>
        <strain evidence="1 2">NSJ-4</strain>
    </source>
</reference>
<dbReference type="KEGG" id="wcp:H9Q76_03675"/>
<gene>
    <name evidence="1" type="ORF">H9Q76_03675</name>
</gene>
<evidence type="ECO:0000313" key="2">
    <source>
        <dbReference type="Proteomes" id="UP000515819"/>
    </source>
</evidence>
<dbReference type="EMBL" id="CP060632">
    <property type="protein sequence ID" value="QNM00392.1"/>
    <property type="molecule type" value="Genomic_DNA"/>
</dbReference>
<dbReference type="RefSeq" id="WP_249321677.1">
    <property type="nucleotide sequence ID" value="NZ_CP060632.1"/>
</dbReference>
<name>A0A7G9FPB0_9FIRM</name>
<proteinExistence type="predicted"/>
<accession>A0A7G9FPB0</accession>
<evidence type="ECO:0000313" key="1">
    <source>
        <dbReference type="EMBL" id="QNM00392.1"/>
    </source>
</evidence>